<feature type="region of interest" description="Disordered" evidence="1">
    <location>
        <begin position="140"/>
        <end position="162"/>
    </location>
</feature>
<comment type="caution">
    <text evidence="2">The sequence shown here is derived from an EMBL/GenBank/DDBJ whole genome shotgun (WGS) entry which is preliminary data.</text>
</comment>
<evidence type="ECO:0000313" key="2">
    <source>
        <dbReference type="EMBL" id="KAK6767343.1"/>
    </source>
</evidence>
<proteinExistence type="predicted"/>
<protein>
    <recommendedName>
        <fullName evidence="4">DNA2/NAM7 helicase helicase domain-containing protein</fullName>
    </recommendedName>
</protein>
<reference evidence="2 3" key="1">
    <citation type="submission" date="2023-08" db="EMBL/GenBank/DDBJ databases">
        <title>A Necator americanus chromosomal reference genome.</title>
        <authorList>
            <person name="Ilik V."/>
            <person name="Petrzelkova K.J."/>
            <person name="Pardy F."/>
            <person name="Fuh T."/>
            <person name="Niatou-Singa F.S."/>
            <person name="Gouil Q."/>
            <person name="Baker L."/>
            <person name="Ritchie M.E."/>
            <person name="Jex A.R."/>
            <person name="Gazzola D."/>
            <person name="Li H."/>
            <person name="Toshio Fujiwara R."/>
            <person name="Zhan B."/>
            <person name="Aroian R.V."/>
            <person name="Pafco B."/>
            <person name="Schwarz E.M."/>
        </authorList>
    </citation>
    <scope>NUCLEOTIDE SEQUENCE [LARGE SCALE GENOMIC DNA]</scope>
    <source>
        <strain evidence="2 3">Aroian</strain>
        <tissue evidence="2">Whole animal</tissue>
    </source>
</reference>
<evidence type="ECO:0008006" key="4">
    <source>
        <dbReference type="Google" id="ProtNLM"/>
    </source>
</evidence>
<feature type="compositionally biased region" description="Polar residues" evidence="1">
    <location>
        <begin position="151"/>
        <end position="162"/>
    </location>
</feature>
<organism evidence="2 3">
    <name type="scientific">Necator americanus</name>
    <name type="common">Human hookworm</name>
    <dbReference type="NCBI Taxonomy" id="51031"/>
    <lineage>
        <taxon>Eukaryota</taxon>
        <taxon>Metazoa</taxon>
        <taxon>Ecdysozoa</taxon>
        <taxon>Nematoda</taxon>
        <taxon>Chromadorea</taxon>
        <taxon>Rhabditida</taxon>
        <taxon>Rhabditina</taxon>
        <taxon>Rhabditomorpha</taxon>
        <taxon>Strongyloidea</taxon>
        <taxon>Ancylostomatidae</taxon>
        <taxon>Bunostominae</taxon>
        <taxon>Necator</taxon>
    </lineage>
</organism>
<evidence type="ECO:0000313" key="3">
    <source>
        <dbReference type="Proteomes" id="UP001303046"/>
    </source>
</evidence>
<name>A0ABR1EXM2_NECAM</name>
<accession>A0ABR1EXM2</accession>
<gene>
    <name evidence="2" type="primary">Necator_2022.05.29.01.08.g105</name>
    <name evidence="2" type="ORF">RB195_026552</name>
</gene>
<dbReference type="Proteomes" id="UP001303046">
    <property type="component" value="Unassembled WGS sequence"/>
</dbReference>
<sequence>MTEEDKEEYAVAKQHVSRTIEQMILLMLKNTMGREHGAFSGCSGRFKVLIGDEASQIPEPVLATFANLCKQYGGGMRAADELGVELSTVDSVQGKEKEVFRSDISVSPKPVHLRTRAEQSRGWAHKSPCLEQTGSTLATGYLHTEDRSRTHGTTTPRTASLA</sequence>
<evidence type="ECO:0000256" key="1">
    <source>
        <dbReference type="SAM" id="MobiDB-lite"/>
    </source>
</evidence>
<keyword evidence="3" id="KW-1185">Reference proteome</keyword>
<dbReference type="EMBL" id="JAVFWL010000008">
    <property type="protein sequence ID" value="KAK6767343.1"/>
    <property type="molecule type" value="Genomic_DNA"/>
</dbReference>